<dbReference type="Proteomes" id="UP000316759">
    <property type="component" value="Unassembled WGS sequence"/>
</dbReference>
<gene>
    <name evidence="5" type="ORF">FGIG_00329</name>
</gene>
<evidence type="ECO:0000256" key="1">
    <source>
        <dbReference type="ARBA" id="ARBA00023054"/>
    </source>
</evidence>
<comment type="caution">
    <text evidence="5">The sequence shown here is derived from an EMBL/GenBank/DDBJ whole genome shotgun (WGS) entry which is preliminary data.</text>
</comment>
<dbReference type="Pfam" id="PF13863">
    <property type="entry name" value="DUF4200"/>
    <property type="match status" value="1"/>
</dbReference>
<dbReference type="PANTHER" id="PTHR21683">
    <property type="entry name" value="COILED-COIL DOMAIN-CONTAINING PROTEIN 42 LIKE-2-LIKE-RELATED"/>
    <property type="match status" value="1"/>
</dbReference>
<sequence length="539" mass="63224">MESDPPQNPFKLPEFKSIFDLREADERARKEENAKRRQMNLIDKLTHGKQIISRKVVLAEEEESVKSQSHPKEDTKIILDSTKGKHVENETHQEYIANQRKMFLSEYSIAVQLHEISRLEELAQREEKKLELAEQCLEQDAALFDEFLRDNDKSSVEAIAAAEQESRKRAALSDEIKQLTGQQLKISAEINRLKEILVDYKSYRDFLEKLIPEKLRLQLEGTREERRKAKQHLKDEEQRKSALSRMSQINKIATEQPVRRASILMRRRSSIKLFPFTRSATAESKTPQPVQQDSSESEDENEEVAFFKSPKEVLEILSDLEEANLRLIQHCQEIQENIDLMKNVTCVTKEKIELDRSHLIKFHHTLEEDIHCQAERTNQLSVNVSNISFPSDFEFAGMDKGEQEALLNLCHEQIAASYKQCMHKTEVSMSSMQMLNDLEQRLIRLIQLLHTLPGDQVKAMLQIKEREHRIHVKLQKKNEQRLHQEERVRRALERAKAEPKKVTGRRLMTRSEPIKKEQTDKRDQEALMREEEEMMFLFS</sequence>
<keyword evidence="6" id="KW-1185">Reference proteome</keyword>
<feature type="compositionally biased region" description="Polar residues" evidence="3">
    <location>
        <begin position="281"/>
        <end position="292"/>
    </location>
</feature>
<evidence type="ECO:0000256" key="3">
    <source>
        <dbReference type="SAM" id="MobiDB-lite"/>
    </source>
</evidence>
<accession>A0A504Z0S7</accession>
<feature type="region of interest" description="Disordered" evidence="3">
    <location>
        <begin position="494"/>
        <end position="524"/>
    </location>
</feature>
<evidence type="ECO:0000313" key="6">
    <source>
        <dbReference type="Proteomes" id="UP000316759"/>
    </source>
</evidence>
<reference evidence="5 6" key="1">
    <citation type="submission" date="2019-04" db="EMBL/GenBank/DDBJ databases">
        <title>Annotation for the trematode Fasciola gigantica.</title>
        <authorList>
            <person name="Choi Y.-J."/>
        </authorList>
    </citation>
    <scope>NUCLEOTIDE SEQUENCE [LARGE SCALE GENOMIC DNA]</scope>
    <source>
        <strain evidence="5">Uganda_cow_1</strain>
    </source>
</reference>
<dbReference type="STRING" id="46835.A0A504Z0S7"/>
<dbReference type="AlphaFoldDB" id="A0A504Z0S7"/>
<proteinExistence type="predicted"/>
<organism evidence="5 6">
    <name type="scientific">Fasciola gigantica</name>
    <name type="common">Giant liver fluke</name>
    <dbReference type="NCBI Taxonomy" id="46835"/>
    <lineage>
        <taxon>Eukaryota</taxon>
        <taxon>Metazoa</taxon>
        <taxon>Spiralia</taxon>
        <taxon>Lophotrochozoa</taxon>
        <taxon>Platyhelminthes</taxon>
        <taxon>Trematoda</taxon>
        <taxon>Digenea</taxon>
        <taxon>Plagiorchiida</taxon>
        <taxon>Echinostomata</taxon>
        <taxon>Echinostomatoidea</taxon>
        <taxon>Fasciolidae</taxon>
        <taxon>Fasciola</taxon>
    </lineage>
</organism>
<evidence type="ECO:0000313" key="5">
    <source>
        <dbReference type="EMBL" id="TPP64107.1"/>
    </source>
</evidence>
<dbReference type="InterPro" id="IPR051147">
    <property type="entry name" value="CFAP_domain-containing"/>
</dbReference>
<name>A0A504Z0S7_FASGI</name>
<dbReference type="PANTHER" id="PTHR21683:SF3">
    <property type="entry name" value="CILIA AND FLAGELLA ASSOCIATED PROTEIN 100"/>
    <property type="match status" value="1"/>
</dbReference>
<feature type="region of interest" description="Disordered" evidence="3">
    <location>
        <begin position="222"/>
        <end position="242"/>
    </location>
</feature>
<keyword evidence="1 2" id="KW-0175">Coiled coil</keyword>
<feature type="region of interest" description="Disordered" evidence="3">
    <location>
        <begin position="281"/>
        <end position="302"/>
    </location>
</feature>
<dbReference type="EMBL" id="SUNJ01004871">
    <property type="protein sequence ID" value="TPP64107.1"/>
    <property type="molecule type" value="Genomic_DNA"/>
</dbReference>
<feature type="coiled-coil region" evidence="2">
    <location>
        <begin position="109"/>
        <end position="182"/>
    </location>
</feature>
<protein>
    <submittedName>
        <fullName evidence="5">Coiled-coil domain-containing protein 37</fullName>
    </submittedName>
</protein>
<feature type="domain" description="DUF4200" evidence="4">
    <location>
        <begin position="95"/>
        <end position="213"/>
    </location>
</feature>
<evidence type="ECO:0000259" key="4">
    <source>
        <dbReference type="Pfam" id="PF13863"/>
    </source>
</evidence>
<feature type="compositionally biased region" description="Basic and acidic residues" evidence="3">
    <location>
        <begin position="512"/>
        <end position="524"/>
    </location>
</feature>
<evidence type="ECO:0000256" key="2">
    <source>
        <dbReference type="SAM" id="Coils"/>
    </source>
</evidence>
<dbReference type="GO" id="GO:0005856">
    <property type="term" value="C:cytoskeleton"/>
    <property type="evidence" value="ECO:0007669"/>
    <property type="project" value="UniProtKB-ARBA"/>
</dbReference>
<dbReference type="OrthoDB" id="10264063at2759"/>
<feature type="compositionally biased region" description="Basic and acidic residues" evidence="3">
    <location>
        <begin position="222"/>
        <end position="240"/>
    </location>
</feature>
<dbReference type="InterPro" id="IPR025252">
    <property type="entry name" value="DUF4200"/>
</dbReference>